<dbReference type="InterPro" id="IPR037923">
    <property type="entry name" value="HTH-like"/>
</dbReference>
<keyword evidence="1" id="KW-0805">Transcription regulation</keyword>
<dbReference type="PANTHER" id="PTHR46796">
    <property type="entry name" value="HTH-TYPE TRANSCRIPTIONAL ACTIVATOR RHAS-RELATED"/>
    <property type="match status" value="1"/>
</dbReference>
<dbReference type="PRINTS" id="PR00032">
    <property type="entry name" value="HTHARAC"/>
</dbReference>
<dbReference type="PROSITE" id="PS01124">
    <property type="entry name" value="HTH_ARAC_FAMILY_2"/>
    <property type="match status" value="1"/>
</dbReference>
<evidence type="ECO:0000259" key="5">
    <source>
        <dbReference type="PROSITE" id="PS01124"/>
    </source>
</evidence>
<dbReference type="InterPro" id="IPR050204">
    <property type="entry name" value="AraC_XylS_family_regulators"/>
</dbReference>
<dbReference type="PANTHER" id="PTHR46796:SF7">
    <property type="entry name" value="ARAC FAMILY TRANSCRIPTIONAL REGULATOR"/>
    <property type="match status" value="1"/>
</dbReference>
<dbReference type="InterPro" id="IPR003313">
    <property type="entry name" value="AraC-bd"/>
</dbReference>
<dbReference type="SUPFAM" id="SSF46689">
    <property type="entry name" value="Homeodomain-like"/>
    <property type="match status" value="2"/>
</dbReference>
<evidence type="ECO:0000313" key="6">
    <source>
        <dbReference type="EMBL" id="MFC4397418.1"/>
    </source>
</evidence>
<evidence type="ECO:0000313" key="7">
    <source>
        <dbReference type="Proteomes" id="UP001595778"/>
    </source>
</evidence>
<dbReference type="InterPro" id="IPR020449">
    <property type="entry name" value="Tscrpt_reg_AraC-type_HTH"/>
</dbReference>
<dbReference type="Gene3D" id="1.10.10.60">
    <property type="entry name" value="Homeodomain-like"/>
    <property type="match status" value="2"/>
</dbReference>
<dbReference type="PROSITE" id="PS00041">
    <property type="entry name" value="HTH_ARAC_FAMILY_1"/>
    <property type="match status" value="1"/>
</dbReference>
<dbReference type="RefSeq" id="WP_376978589.1">
    <property type="nucleotide sequence ID" value="NZ_JBHSDQ010000006.1"/>
</dbReference>
<sequence>MTEGADVERAHGFANQRLVVVPRPLVREALARPITRHLVVTDAGVFPAAEDHGRHRPLGAEETIIILCVAGRGWVETTGARTEVGKAAAVVLPGGTGQAHAYGAAPGDPWTIWWCHVRGSDVAELVAEAGVGTDRPIIPLLAVDRLTAMLDEIITALEKDQSPARLVATAGMAWKLLATLAVERRAPETGTPLQQALNYLEERAHGTVRLPELAALVGVSPSHLSKLFREATGGGVLAHHTALKMARARHLLDTTDLSIAQVGREVGLQDQFYFSRQFRRLHGVSPSAYRAERKG</sequence>
<gene>
    <name evidence="6" type="ORF">ACFO0G_15050</name>
</gene>
<dbReference type="Pfam" id="PF02311">
    <property type="entry name" value="AraC_binding"/>
    <property type="match status" value="1"/>
</dbReference>
<dbReference type="InterPro" id="IPR018062">
    <property type="entry name" value="HTH_AraC-typ_CS"/>
</dbReference>
<protein>
    <submittedName>
        <fullName evidence="6">Helix-turn-helix domain-containing protein</fullName>
    </submittedName>
</protein>
<keyword evidence="2" id="KW-0238">DNA-binding</keyword>
<accession>A0ABV8WLA6</accession>
<keyword evidence="3" id="KW-0010">Activator</keyword>
<comment type="caution">
    <text evidence="6">The sequence shown here is derived from an EMBL/GenBank/DDBJ whole genome shotgun (WGS) entry which is preliminary data.</text>
</comment>
<dbReference type="InterPro" id="IPR018060">
    <property type="entry name" value="HTH_AraC"/>
</dbReference>
<dbReference type="EMBL" id="JBHSDQ010000006">
    <property type="protein sequence ID" value="MFC4397418.1"/>
    <property type="molecule type" value="Genomic_DNA"/>
</dbReference>
<evidence type="ECO:0000256" key="4">
    <source>
        <dbReference type="ARBA" id="ARBA00023163"/>
    </source>
</evidence>
<dbReference type="Gene3D" id="2.60.120.280">
    <property type="entry name" value="Regulatory protein AraC"/>
    <property type="match status" value="1"/>
</dbReference>
<name>A0ABV8WLA6_9MICC</name>
<keyword evidence="4" id="KW-0804">Transcription</keyword>
<evidence type="ECO:0000256" key="2">
    <source>
        <dbReference type="ARBA" id="ARBA00023125"/>
    </source>
</evidence>
<dbReference type="Proteomes" id="UP001595778">
    <property type="component" value="Unassembled WGS sequence"/>
</dbReference>
<organism evidence="6 7">
    <name type="scientific">Arthrobacter sedimenti</name>
    <dbReference type="NCBI Taxonomy" id="2694931"/>
    <lineage>
        <taxon>Bacteria</taxon>
        <taxon>Bacillati</taxon>
        <taxon>Actinomycetota</taxon>
        <taxon>Actinomycetes</taxon>
        <taxon>Micrococcales</taxon>
        <taxon>Micrococcaceae</taxon>
        <taxon>Arthrobacter</taxon>
    </lineage>
</organism>
<dbReference type="CDD" id="cd06986">
    <property type="entry name" value="cupin_MmsR-like_N"/>
    <property type="match status" value="1"/>
</dbReference>
<dbReference type="SMART" id="SM00342">
    <property type="entry name" value="HTH_ARAC"/>
    <property type="match status" value="1"/>
</dbReference>
<evidence type="ECO:0000256" key="3">
    <source>
        <dbReference type="ARBA" id="ARBA00023159"/>
    </source>
</evidence>
<dbReference type="InterPro" id="IPR009057">
    <property type="entry name" value="Homeodomain-like_sf"/>
</dbReference>
<keyword evidence="7" id="KW-1185">Reference proteome</keyword>
<reference evidence="7" key="1">
    <citation type="journal article" date="2019" name="Int. J. Syst. Evol. Microbiol.">
        <title>The Global Catalogue of Microorganisms (GCM) 10K type strain sequencing project: providing services to taxonomists for standard genome sequencing and annotation.</title>
        <authorList>
            <consortium name="The Broad Institute Genomics Platform"/>
            <consortium name="The Broad Institute Genome Sequencing Center for Infectious Disease"/>
            <person name="Wu L."/>
            <person name="Ma J."/>
        </authorList>
    </citation>
    <scope>NUCLEOTIDE SEQUENCE [LARGE SCALE GENOMIC DNA]</scope>
    <source>
        <strain evidence="7">PJ61</strain>
    </source>
</reference>
<proteinExistence type="predicted"/>
<dbReference type="SUPFAM" id="SSF51215">
    <property type="entry name" value="Regulatory protein AraC"/>
    <property type="match status" value="1"/>
</dbReference>
<evidence type="ECO:0000256" key="1">
    <source>
        <dbReference type="ARBA" id="ARBA00023015"/>
    </source>
</evidence>
<dbReference type="Pfam" id="PF12833">
    <property type="entry name" value="HTH_18"/>
    <property type="match status" value="1"/>
</dbReference>
<feature type="domain" description="HTH araC/xylS-type" evidence="5">
    <location>
        <begin position="194"/>
        <end position="292"/>
    </location>
</feature>